<organism evidence="1">
    <name type="scientific">marine sediment metagenome</name>
    <dbReference type="NCBI Taxonomy" id="412755"/>
    <lineage>
        <taxon>unclassified sequences</taxon>
        <taxon>metagenomes</taxon>
        <taxon>ecological metagenomes</taxon>
    </lineage>
</organism>
<evidence type="ECO:0000313" key="1">
    <source>
        <dbReference type="EMBL" id="KKM88519.1"/>
    </source>
</evidence>
<sequence length="72" mass="8219">MSGFHLANIMDMLFQIKTYPTPLDFSSLTPREAGFQYAGGCGNGRAFMGNLRRVKKSQRRRAHLRSLRSLRT</sequence>
<protein>
    <submittedName>
        <fullName evidence="1">Uncharacterized protein</fullName>
    </submittedName>
</protein>
<dbReference type="EMBL" id="LAZR01006948">
    <property type="protein sequence ID" value="KKM88519.1"/>
    <property type="molecule type" value="Genomic_DNA"/>
</dbReference>
<comment type="caution">
    <text evidence="1">The sequence shown here is derived from an EMBL/GenBank/DDBJ whole genome shotgun (WGS) entry which is preliminary data.</text>
</comment>
<gene>
    <name evidence="1" type="ORF">LCGC14_1257830</name>
</gene>
<name>A0A0F9L1G3_9ZZZZ</name>
<accession>A0A0F9L1G3</accession>
<proteinExistence type="predicted"/>
<dbReference type="AlphaFoldDB" id="A0A0F9L1G3"/>
<reference evidence="1" key="1">
    <citation type="journal article" date="2015" name="Nature">
        <title>Complex archaea that bridge the gap between prokaryotes and eukaryotes.</title>
        <authorList>
            <person name="Spang A."/>
            <person name="Saw J.H."/>
            <person name="Jorgensen S.L."/>
            <person name="Zaremba-Niedzwiedzka K."/>
            <person name="Martijn J."/>
            <person name="Lind A.E."/>
            <person name="van Eijk R."/>
            <person name="Schleper C."/>
            <person name="Guy L."/>
            <person name="Ettema T.J."/>
        </authorList>
    </citation>
    <scope>NUCLEOTIDE SEQUENCE</scope>
</reference>